<dbReference type="Pfam" id="PF14576">
    <property type="entry name" value="SEO_N"/>
    <property type="match status" value="1"/>
</dbReference>
<protein>
    <recommendedName>
        <fullName evidence="4">Sieve element occlusion N-terminal domain-containing protein</fullName>
    </recommendedName>
</protein>
<dbReference type="AlphaFoldDB" id="A0A2N9G2F9"/>
<dbReference type="EMBL" id="OIVN01001400">
    <property type="protein sequence ID" value="SPC93509.1"/>
    <property type="molecule type" value="Genomic_DNA"/>
</dbReference>
<feature type="domain" description="Sieve element occlusion N-terminal" evidence="1">
    <location>
        <begin position="22"/>
        <end position="285"/>
    </location>
</feature>
<evidence type="ECO:0000259" key="2">
    <source>
        <dbReference type="Pfam" id="PF14577"/>
    </source>
</evidence>
<dbReference type="InterPro" id="IPR039299">
    <property type="entry name" value="SEOA"/>
</dbReference>
<proteinExistence type="predicted"/>
<dbReference type="GO" id="GO:0010088">
    <property type="term" value="P:phloem development"/>
    <property type="evidence" value="ECO:0007669"/>
    <property type="project" value="InterPro"/>
</dbReference>
<reference evidence="3" key="1">
    <citation type="submission" date="2018-02" db="EMBL/GenBank/DDBJ databases">
        <authorList>
            <person name="Cohen D.B."/>
            <person name="Kent A.D."/>
        </authorList>
    </citation>
    <scope>NUCLEOTIDE SEQUENCE</scope>
</reference>
<dbReference type="PANTHER" id="PTHR33232">
    <property type="entry name" value="PROTEIN SIEVE ELEMENT OCCLUSION B-LIKE"/>
    <property type="match status" value="1"/>
</dbReference>
<sequence>MASRKASASSYQPNKSLFTLSDQEILTKIYAPTSIMKSWMFESLLIIAENILNRATLAFDNALLGTQETIEQWEEKTPKASFSPPLCTLKLISYEMNCKAGPSDEIAHETTLSILEKLSSYSWDAKAVLTLASFALEYGEFCVLAQIQPSDQLVNSVRTLKRAPVLLKHATLQKHQQAFVDLNKVIRATLEVIKCIFELEKLSNYDTKVLNHIEVDVYWAIITIVASTTQLSCIFSDEDKKQELNHYAVKLNVILPKLKNQIAICKEQRAETEAYEKLVELFRTSKEITEVLTGLIDPTNKMQPLNDWFYKRTDMERKFEISSSKIYIARYSLTKASRKFIEKEWHFRVEPLVVVLSPQGKVECMNAIHMMRVCEVDSFPLPFTIAAEETLLKERGLIGLAASHVHQDIKTWGISIELVPVQDDNVLKRFWSKIKNLFISRTQRVTKTDPMMIKNIQKLSSYEEKKEWAVLTKGSSIKIIGGEIILKVMKEFHEWKNRLDKEDFESVFSEWHTKLERDDRYHICYHINVPYNSGKISEIMNCSSCGSIMETYIGFKCCHVDGAAKPKALS</sequence>
<organism evidence="3">
    <name type="scientific">Fagus sylvatica</name>
    <name type="common">Beechnut</name>
    <dbReference type="NCBI Taxonomy" id="28930"/>
    <lineage>
        <taxon>Eukaryota</taxon>
        <taxon>Viridiplantae</taxon>
        <taxon>Streptophyta</taxon>
        <taxon>Embryophyta</taxon>
        <taxon>Tracheophyta</taxon>
        <taxon>Spermatophyta</taxon>
        <taxon>Magnoliopsida</taxon>
        <taxon>eudicotyledons</taxon>
        <taxon>Gunneridae</taxon>
        <taxon>Pentapetalae</taxon>
        <taxon>rosids</taxon>
        <taxon>fabids</taxon>
        <taxon>Fagales</taxon>
        <taxon>Fagaceae</taxon>
        <taxon>Fagus</taxon>
    </lineage>
</organism>
<evidence type="ECO:0000259" key="1">
    <source>
        <dbReference type="Pfam" id="PF14576"/>
    </source>
</evidence>
<feature type="domain" description="Sieve element occlusion C-terminal" evidence="2">
    <location>
        <begin position="422"/>
        <end position="559"/>
    </location>
</feature>
<dbReference type="InterPro" id="IPR027944">
    <property type="entry name" value="SEO_C"/>
</dbReference>
<accession>A0A2N9G2F9</accession>
<dbReference type="Pfam" id="PF14577">
    <property type="entry name" value="SEO_C"/>
    <property type="match status" value="1"/>
</dbReference>
<name>A0A2N9G2F9_FAGSY</name>
<dbReference type="PANTHER" id="PTHR33232:SF18">
    <property type="entry name" value="PROTEIN SIEVE ELEMENT OCCLUSION B-LIKE"/>
    <property type="match status" value="1"/>
</dbReference>
<evidence type="ECO:0000313" key="3">
    <source>
        <dbReference type="EMBL" id="SPC93509.1"/>
    </source>
</evidence>
<evidence type="ECO:0008006" key="4">
    <source>
        <dbReference type="Google" id="ProtNLM"/>
    </source>
</evidence>
<gene>
    <name evidence="3" type="ORF">FSB_LOCUS21391</name>
</gene>
<dbReference type="InterPro" id="IPR027942">
    <property type="entry name" value="SEO_N"/>
</dbReference>